<feature type="non-terminal residue" evidence="1">
    <location>
        <position position="117"/>
    </location>
</feature>
<dbReference type="AlphaFoldDB" id="A0AAV2A1G9"/>
<gene>
    <name evidence="1" type="ORF">LARSCL_LOCUS9226</name>
</gene>
<evidence type="ECO:0000313" key="2">
    <source>
        <dbReference type="Proteomes" id="UP001497382"/>
    </source>
</evidence>
<dbReference type="Proteomes" id="UP001497382">
    <property type="component" value="Unassembled WGS sequence"/>
</dbReference>
<proteinExistence type="predicted"/>
<organism evidence="1 2">
    <name type="scientific">Larinioides sclopetarius</name>
    <dbReference type="NCBI Taxonomy" id="280406"/>
    <lineage>
        <taxon>Eukaryota</taxon>
        <taxon>Metazoa</taxon>
        <taxon>Ecdysozoa</taxon>
        <taxon>Arthropoda</taxon>
        <taxon>Chelicerata</taxon>
        <taxon>Arachnida</taxon>
        <taxon>Araneae</taxon>
        <taxon>Araneomorphae</taxon>
        <taxon>Entelegynae</taxon>
        <taxon>Araneoidea</taxon>
        <taxon>Araneidae</taxon>
        <taxon>Larinioides</taxon>
    </lineage>
</organism>
<protein>
    <submittedName>
        <fullName evidence="1">Uncharacterized protein</fullName>
    </submittedName>
</protein>
<reference evidence="1 2" key="1">
    <citation type="submission" date="2024-04" db="EMBL/GenBank/DDBJ databases">
        <authorList>
            <person name="Rising A."/>
            <person name="Reimegard J."/>
            <person name="Sonavane S."/>
            <person name="Akerstrom W."/>
            <person name="Nylinder S."/>
            <person name="Hedman E."/>
            <person name="Kallberg Y."/>
        </authorList>
    </citation>
    <scope>NUCLEOTIDE SEQUENCE [LARGE SCALE GENOMIC DNA]</scope>
</reference>
<keyword evidence="2" id="KW-1185">Reference proteome</keyword>
<sequence>MKSASWLPNHHGVIVNTSGRYPHRGNTWVFRRQRSPSNFSISWVTKSFFNGLSIELTNSVHLGFPLQSTRLPPRKTGTEIVLFSLRERIKRCEQQNERKEKTVWLQEKSVAFVLTNS</sequence>
<evidence type="ECO:0000313" key="1">
    <source>
        <dbReference type="EMBL" id="CAL1277446.1"/>
    </source>
</evidence>
<dbReference type="EMBL" id="CAXIEN010000102">
    <property type="protein sequence ID" value="CAL1277446.1"/>
    <property type="molecule type" value="Genomic_DNA"/>
</dbReference>
<comment type="caution">
    <text evidence="1">The sequence shown here is derived from an EMBL/GenBank/DDBJ whole genome shotgun (WGS) entry which is preliminary data.</text>
</comment>
<accession>A0AAV2A1G9</accession>
<name>A0AAV2A1G9_9ARAC</name>